<sequence>MLLAAIDIGTVTARLALAQVEDGRVIRMAKYTEIVNLGEG</sequence>
<dbReference type="InterPro" id="IPR043129">
    <property type="entry name" value="ATPase_NBD"/>
</dbReference>
<dbReference type="AlphaFoldDB" id="A0A930W3W3"/>
<feature type="non-terminal residue" evidence="1">
    <location>
        <position position="40"/>
    </location>
</feature>
<dbReference type="Proteomes" id="UP000772566">
    <property type="component" value="Unassembled WGS sequence"/>
</dbReference>
<proteinExistence type="predicted"/>
<accession>A0A930W3W3</accession>
<dbReference type="SUPFAM" id="SSF53067">
    <property type="entry name" value="Actin-like ATPase domain"/>
    <property type="match status" value="1"/>
</dbReference>
<gene>
    <name evidence="1" type="ORF">HXK23_00530</name>
</gene>
<name>A0A930W3W3_9ACTN</name>
<protein>
    <submittedName>
        <fullName evidence="1">Phosphatase</fullName>
    </submittedName>
</protein>
<organism evidence="1 2">
    <name type="scientific">Lancefieldella parvula</name>
    <dbReference type="NCBI Taxonomy" id="1382"/>
    <lineage>
        <taxon>Bacteria</taxon>
        <taxon>Bacillati</taxon>
        <taxon>Actinomycetota</taxon>
        <taxon>Coriobacteriia</taxon>
        <taxon>Coriobacteriales</taxon>
        <taxon>Atopobiaceae</taxon>
        <taxon>Lancefieldella</taxon>
    </lineage>
</organism>
<dbReference type="Gene3D" id="3.30.420.40">
    <property type="match status" value="1"/>
</dbReference>
<dbReference type="EMBL" id="JABZGT010000008">
    <property type="protein sequence ID" value="MBF4808709.1"/>
    <property type="molecule type" value="Genomic_DNA"/>
</dbReference>
<reference evidence="1" key="1">
    <citation type="submission" date="2020-04" db="EMBL/GenBank/DDBJ databases">
        <title>Deep metagenomics examines the oral microbiome during advanced dental caries in children, revealing novel taxa and co-occurrences with host molecules.</title>
        <authorList>
            <person name="Baker J.L."/>
            <person name="Morton J.T."/>
            <person name="Dinis M."/>
            <person name="Alvarez R."/>
            <person name="Tran N.C."/>
            <person name="Knight R."/>
            <person name="Edlund A."/>
        </authorList>
    </citation>
    <scope>NUCLEOTIDE SEQUENCE</scope>
    <source>
        <strain evidence="1">JCVI_22A_bin.2</strain>
    </source>
</reference>
<evidence type="ECO:0000313" key="2">
    <source>
        <dbReference type="Proteomes" id="UP000772566"/>
    </source>
</evidence>
<evidence type="ECO:0000313" key="1">
    <source>
        <dbReference type="EMBL" id="MBF4808709.1"/>
    </source>
</evidence>
<comment type="caution">
    <text evidence="1">The sequence shown here is derived from an EMBL/GenBank/DDBJ whole genome shotgun (WGS) entry which is preliminary data.</text>
</comment>